<sequence>MSIKIPVQAELNQTDIAQQIKQLEAAFNDLGRVAQEAGRIDFKPISKTSLEDARRMKQEFDAIVRMAPGLKRALEAGGQGGKSFGSIDWDKVWTDPKQRAGHAETMVRRLGPAGAAVPIPPPGSGGRGGRGGGGNPEEDRTPGTGGSAWRRAAGGAAAGLAGGVASQVGGLAGGISSGAIAGGLAGGPIGAAVGGIVGSLTSLLGALGDARDIAISLDTLKRTLGDTNVNYQELQGHTRNLADEFSLSDTEATGLTSRYAKLAGGSDKDLGALRDEVGVGVGFSRSFGLDPSAGVDFFGQMKGLGITKSADDNKRLALMIGESVAKAGELPRMADVMSGLSRYMEGTAERTLGSGNGEAWLAKMVGLSQSGLPGTTPANNANMIARADNAVSQGGITEAGKNFMNRTLQSRLGLNTVQADMQLEGGLFATGQSTFGPESAIGAYNAKNGIQPPTAATSSKTNMELLLKDLEEQYRGKPRELMLNAMKTQFGLSYAQASAFQSTGSANIGGLVQRLGRLGVDPSKVNATGISKLSQIEANGSLSETEKDAMAKDAASKNQDDTDGSLARTASINGANAMIRLAEEGLPMISSIQSGVLKLAGMDVPGTPEQRARETEHQQRLGGIESSLGTKKDAAWKAYSEKVPFWKRGATALQNEDEEALGNEYWAAKKEYDDAISAESLQHKKNTLDNVPAGAPELHRVLRDQDIALPTNTRATSSGSPGVSGATPELLTRAAESDRKAGLPEGTTAGLMAQESSFNSNATSSKGARGLFQIMPANTAVFSGRVGRQLDPTNTDDAFYMYDELMKERKAKYGSNTDKMLKSYHGGYDEDAWGPINADYVPAIERRKREIESSRAAEPIRVEVHQSGEFTLRDTAGNAIAEPQISTVVGTPKVSGVR</sequence>
<dbReference type="Pfam" id="PF01464">
    <property type="entry name" value="SLT"/>
    <property type="match status" value="1"/>
</dbReference>
<evidence type="ECO:0000256" key="1">
    <source>
        <dbReference type="SAM" id="MobiDB-lite"/>
    </source>
</evidence>
<gene>
    <name evidence="3" type="ORF">PFL603g_03492</name>
</gene>
<evidence type="ECO:0000259" key="2">
    <source>
        <dbReference type="Pfam" id="PF01464"/>
    </source>
</evidence>
<organism evidence="3 4">
    <name type="scientific">Pseudomonas fluorescens</name>
    <dbReference type="NCBI Taxonomy" id="294"/>
    <lineage>
        <taxon>Bacteria</taxon>
        <taxon>Pseudomonadati</taxon>
        <taxon>Pseudomonadota</taxon>
        <taxon>Gammaproteobacteria</taxon>
        <taxon>Pseudomonadales</taxon>
        <taxon>Pseudomonadaceae</taxon>
        <taxon>Pseudomonas</taxon>
    </lineage>
</organism>
<dbReference type="Proteomes" id="UP000063434">
    <property type="component" value="Unassembled WGS sequence"/>
</dbReference>
<comment type="caution">
    <text evidence="3">The sequence shown here is derived from an EMBL/GenBank/DDBJ whole genome shotgun (WGS) entry which is preliminary data.</text>
</comment>
<feature type="compositionally biased region" description="Basic and acidic residues" evidence="1">
    <location>
        <begin position="544"/>
        <end position="560"/>
    </location>
</feature>
<dbReference type="EMBL" id="LCYC01000048">
    <property type="protein sequence ID" value="KWV73382.1"/>
    <property type="molecule type" value="Genomic_DNA"/>
</dbReference>
<dbReference type="RefSeq" id="WP_060766078.1">
    <property type="nucleotide sequence ID" value="NZ_LCYC01000048.1"/>
</dbReference>
<protein>
    <submittedName>
        <fullName evidence="3">Transglycosylase SLT domain protein</fullName>
    </submittedName>
</protein>
<reference evidence="3 4" key="1">
    <citation type="submission" date="2015-05" db="EMBL/GenBank/DDBJ databases">
        <title>A genomic and transcriptomic approach to investigate the blue pigment phenotype in Pseudomonas fluorescens.</title>
        <authorList>
            <person name="Andreani N.A."/>
            <person name="Cardazzo B."/>
        </authorList>
    </citation>
    <scope>NUCLEOTIDE SEQUENCE [LARGE SCALE GENOMIC DNA]</scope>
    <source>
        <strain evidence="3 4">Ps_40</strain>
    </source>
</reference>
<feature type="compositionally biased region" description="Gly residues" evidence="1">
    <location>
        <begin position="124"/>
        <end position="135"/>
    </location>
</feature>
<feature type="region of interest" description="Disordered" evidence="1">
    <location>
        <begin position="112"/>
        <end position="150"/>
    </location>
</feature>
<dbReference type="CDD" id="cd00254">
    <property type="entry name" value="LT-like"/>
    <property type="match status" value="1"/>
</dbReference>
<name>A0A109KQD3_PSEFL</name>
<dbReference type="PATRIC" id="fig|294.195.peg.3743"/>
<dbReference type="AlphaFoldDB" id="A0A109KQD3"/>
<accession>A0A109KQD3</accession>
<dbReference type="InterPro" id="IPR023346">
    <property type="entry name" value="Lysozyme-like_dom_sf"/>
</dbReference>
<proteinExistence type="predicted"/>
<dbReference type="SUPFAM" id="SSF53955">
    <property type="entry name" value="Lysozyme-like"/>
    <property type="match status" value="1"/>
</dbReference>
<feature type="region of interest" description="Disordered" evidence="1">
    <location>
        <begin position="541"/>
        <end position="566"/>
    </location>
</feature>
<evidence type="ECO:0000313" key="4">
    <source>
        <dbReference type="Proteomes" id="UP000063434"/>
    </source>
</evidence>
<feature type="domain" description="Transglycosylase SLT" evidence="2">
    <location>
        <begin position="738"/>
        <end position="828"/>
    </location>
</feature>
<dbReference type="InterPro" id="IPR008258">
    <property type="entry name" value="Transglycosylase_SLT_dom_1"/>
</dbReference>
<evidence type="ECO:0000313" key="3">
    <source>
        <dbReference type="EMBL" id="KWV73382.1"/>
    </source>
</evidence>
<dbReference type="Gene3D" id="1.10.530.10">
    <property type="match status" value="1"/>
</dbReference>